<dbReference type="HOGENOM" id="CLU_1109860_0_0_5"/>
<evidence type="ECO:0000313" key="2">
    <source>
        <dbReference type="EMBL" id="ABG63738.1"/>
    </source>
</evidence>
<feature type="transmembrane region" description="Helical" evidence="1">
    <location>
        <begin position="39"/>
        <end position="61"/>
    </location>
</feature>
<name>Q11FT7_CHESB</name>
<dbReference type="EMBL" id="CP000390">
    <property type="protein sequence ID" value="ABG63738.1"/>
    <property type="molecule type" value="Genomic_DNA"/>
</dbReference>
<reference evidence="2" key="1">
    <citation type="submission" date="2006-06" db="EMBL/GenBank/DDBJ databases">
        <title>Complete sequence of chromosome of Chelativorans sp. BNC1.</title>
        <authorList>
            <consortium name="US DOE Joint Genome Institute"/>
            <person name="Copeland A."/>
            <person name="Lucas S."/>
            <person name="Lapidus A."/>
            <person name="Barry K."/>
            <person name="Detter J.C."/>
            <person name="Glavina del Rio T."/>
            <person name="Hammon N."/>
            <person name="Israni S."/>
            <person name="Dalin E."/>
            <person name="Tice H."/>
            <person name="Pitluck S."/>
            <person name="Chertkov O."/>
            <person name="Brettin T."/>
            <person name="Bruce D."/>
            <person name="Han C."/>
            <person name="Tapia R."/>
            <person name="Gilna P."/>
            <person name="Schmutz J."/>
            <person name="Larimer F."/>
            <person name="Land M."/>
            <person name="Hauser L."/>
            <person name="Kyrpides N."/>
            <person name="Mikhailova N."/>
            <person name="Richardson P."/>
        </authorList>
    </citation>
    <scope>NUCLEOTIDE SEQUENCE</scope>
    <source>
        <strain evidence="2">BNC1</strain>
    </source>
</reference>
<proteinExistence type="predicted"/>
<organism evidence="2">
    <name type="scientific">Chelativorans sp. (strain BNC1)</name>
    <dbReference type="NCBI Taxonomy" id="266779"/>
    <lineage>
        <taxon>Bacteria</taxon>
        <taxon>Pseudomonadati</taxon>
        <taxon>Pseudomonadota</taxon>
        <taxon>Alphaproteobacteria</taxon>
        <taxon>Hyphomicrobiales</taxon>
        <taxon>Phyllobacteriaceae</taxon>
        <taxon>Chelativorans</taxon>
    </lineage>
</organism>
<feature type="transmembrane region" description="Helical" evidence="1">
    <location>
        <begin position="9"/>
        <end position="27"/>
    </location>
</feature>
<protein>
    <submittedName>
        <fullName evidence="2">Uncharacterized protein</fullName>
    </submittedName>
</protein>
<accession>Q11FT7</accession>
<keyword evidence="1" id="KW-0812">Transmembrane</keyword>
<dbReference type="OrthoDB" id="8438314at2"/>
<gene>
    <name evidence="2" type="ordered locus">Meso_2351</name>
</gene>
<dbReference type="eggNOG" id="ENOG5033MY4">
    <property type="taxonomic scope" value="Bacteria"/>
</dbReference>
<dbReference type="STRING" id="266779.Meso_2351"/>
<dbReference type="KEGG" id="mes:Meso_2351"/>
<sequence>MRSWWSPTSLMWLGVHLILVFGGMLGMTTEGERIFGATLAQSVGSGLLATGIAGMALYLYIRLTERMQNRLEVIASAGISSVFPHRSVRIKEQYDRRLTSAKRIDLVGLGLSSFREDYAREFAEWSHRAEVRILVLDPDFPTKAQSLADYRDLEEGGAKGEIRADIEAFQVAVDSDEDIDRTRFQVRRMRSIPAINLLRIDDEIFWGPYLMTERSRNSPTILVRRGGFMFDHLERHFEATWQAARPVVRE</sequence>
<keyword evidence="1" id="KW-0472">Membrane</keyword>
<dbReference type="AlphaFoldDB" id="Q11FT7"/>
<keyword evidence="1" id="KW-1133">Transmembrane helix</keyword>
<evidence type="ECO:0000256" key="1">
    <source>
        <dbReference type="SAM" id="Phobius"/>
    </source>
</evidence>